<feature type="compositionally biased region" description="Basic and acidic residues" evidence="1">
    <location>
        <begin position="192"/>
        <end position="202"/>
    </location>
</feature>
<sequence>MDIHILSFYCIVLLATLFVSSCYWQPFPIDTPLSQPWAENITTFGEALNATLAQTSYWESSQAKPLPSVLHPVDRCWCDFATGNFFEPFNTSNWEVTTVKRAKEQLEKQLKYDEELEASEQDPQPSKDDEQNATETDMPRTASPPEPSSSSMWNQNTTSAIRRLGFASIRPHLWKLVQSLRRPGLDGSGHSSDSDASHEAPKDATPLPLIRKEYDLRPYGIGVFLDFRWSR</sequence>
<protein>
    <submittedName>
        <fullName evidence="3">Uncharacterized protein</fullName>
    </submittedName>
</protein>
<evidence type="ECO:0000256" key="2">
    <source>
        <dbReference type="SAM" id="SignalP"/>
    </source>
</evidence>
<evidence type="ECO:0000313" key="3">
    <source>
        <dbReference type="EMBL" id="KAL0063258.1"/>
    </source>
</evidence>
<feature type="signal peptide" evidence="2">
    <location>
        <begin position="1"/>
        <end position="24"/>
    </location>
</feature>
<name>A0ABR2ZRB0_9AGAR</name>
<accession>A0ABR2ZRB0</accession>
<organism evidence="3 4">
    <name type="scientific">Marasmius tenuissimus</name>
    <dbReference type="NCBI Taxonomy" id="585030"/>
    <lineage>
        <taxon>Eukaryota</taxon>
        <taxon>Fungi</taxon>
        <taxon>Dikarya</taxon>
        <taxon>Basidiomycota</taxon>
        <taxon>Agaricomycotina</taxon>
        <taxon>Agaricomycetes</taxon>
        <taxon>Agaricomycetidae</taxon>
        <taxon>Agaricales</taxon>
        <taxon>Marasmiineae</taxon>
        <taxon>Marasmiaceae</taxon>
        <taxon>Marasmius</taxon>
    </lineage>
</organism>
<evidence type="ECO:0000256" key="1">
    <source>
        <dbReference type="SAM" id="MobiDB-lite"/>
    </source>
</evidence>
<evidence type="ECO:0000313" key="4">
    <source>
        <dbReference type="Proteomes" id="UP001437256"/>
    </source>
</evidence>
<keyword evidence="2" id="KW-0732">Signal</keyword>
<comment type="caution">
    <text evidence="3">The sequence shown here is derived from an EMBL/GenBank/DDBJ whole genome shotgun (WGS) entry which is preliminary data.</text>
</comment>
<reference evidence="3 4" key="1">
    <citation type="submission" date="2024-05" db="EMBL/GenBank/DDBJ databases">
        <title>A draft genome resource for the thread blight pathogen Marasmius tenuissimus strain MS-2.</title>
        <authorList>
            <person name="Yulfo-Soto G.E."/>
            <person name="Baruah I.K."/>
            <person name="Amoako-Attah I."/>
            <person name="Bukari Y."/>
            <person name="Meinhardt L.W."/>
            <person name="Bailey B.A."/>
            <person name="Cohen S.P."/>
        </authorList>
    </citation>
    <scope>NUCLEOTIDE SEQUENCE [LARGE SCALE GENOMIC DNA]</scope>
    <source>
        <strain evidence="3 4">MS-2</strain>
    </source>
</reference>
<keyword evidence="4" id="KW-1185">Reference proteome</keyword>
<feature type="region of interest" description="Disordered" evidence="1">
    <location>
        <begin position="184"/>
        <end position="204"/>
    </location>
</feature>
<gene>
    <name evidence="3" type="ORF">AAF712_009860</name>
</gene>
<dbReference type="EMBL" id="JBBXMP010000085">
    <property type="protein sequence ID" value="KAL0063258.1"/>
    <property type="molecule type" value="Genomic_DNA"/>
</dbReference>
<proteinExistence type="predicted"/>
<dbReference type="Proteomes" id="UP001437256">
    <property type="component" value="Unassembled WGS sequence"/>
</dbReference>
<feature type="chain" id="PRO_5046932520" evidence="2">
    <location>
        <begin position="25"/>
        <end position="231"/>
    </location>
</feature>
<feature type="region of interest" description="Disordered" evidence="1">
    <location>
        <begin position="114"/>
        <end position="154"/>
    </location>
</feature>